<accession>A0A9P0QV87</accession>
<organism evidence="1 2">
    <name type="scientific">[Candida] railenensis</name>
    <dbReference type="NCBI Taxonomy" id="45579"/>
    <lineage>
        <taxon>Eukaryota</taxon>
        <taxon>Fungi</taxon>
        <taxon>Dikarya</taxon>
        <taxon>Ascomycota</taxon>
        <taxon>Saccharomycotina</taxon>
        <taxon>Pichiomycetes</taxon>
        <taxon>Debaryomycetaceae</taxon>
        <taxon>Kurtzmaniella</taxon>
    </lineage>
</organism>
<evidence type="ECO:0000313" key="2">
    <source>
        <dbReference type="Proteomes" id="UP000837801"/>
    </source>
</evidence>
<evidence type="ECO:0000313" key="1">
    <source>
        <dbReference type="EMBL" id="CAH2355610.1"/>
    </source>
</evidence>
<proteinExistence type="predicted"/>
<sequence length="306" mass="35800">MLNLYCRKNIIYSSRLGFRLPVRHYSSLPPRASLHSDLSPVSIFWHQRFPTAYKYFSLVVASAGTLRYIHPNTLITIGPPLAVGSWFIYKWYKHSYSYKREIAKIYPKSTLEASDPNNQILMKPYDEASVENVLNGIEDEFDSFKTQILPLIESKLIDYAILKNNNPLGIFKRREDGNDEQLTCKLGDDFETFIVLPLIDKYLPYNEYQRDLMESTEGRIEFDKFIKFSVPFYSSKDSTTRKRLATVEVYLLQHVNTDSENQLYKISVELVKYGSFNRRRLLIEDFEIGGLTKSLKFNDKQDFIEI</sequence>
<dbReference type="OrthoDB" id="4025944at2759"/>
<name>A0A9P0QV87_9ASCO</name>
<protein>
    <submittedName>
        <fullName evidence="1">Uncharacterized protein</fullName>
    </submittedName>
</protein>
<reference evidence="1" key="1">
    <citation type="submission" date="2022-03" db="EMBL/GenBank/DDBJ databases">
        <authorList>
            <person name="Legras J.-L."/>
            <person name="Devillers H."/>
            <person name="Grondin C."/>
        </authorList>
    </citation>
    <scope>NUCLEOTIDE SEQUENCE</scope>
    <source>
        <strain evidence="1">CLIB 1423</strain>
    </source>
</reference>
<dbReference type="EMBL" id="CAKXYY010000029">
    <property type="protein sequence ID" value="CAH2355610.1"/>
    <property type="molecule type" value="Genomic_DNA"/>
</dbReference>
<keyword evidence="2" id="KW-1185">Reference proteome</keyword>
<comment type="caution">
    <text evidence="1">The sequence shown here is derived from an EMBL/GenBank/DDBJ whole genome shotgun (WGS) entry which is preliminary data.</text>
</comment>
<dbReference type="AlphaFoldDB" id="A0A9P0QV87"/>
<dbReference type="Proteomes" id="UP000837801">
    <property type="component" value="Unassembled WGS sequence"/>
</dbReference>
<gene>
    <name evidence="1" type="ORF">CLIB1423_29S01090</name>
</gene>